<reference evidence="1" key="1">
    <citation type="submission" date="2019-08" db="EMBL/GenBank/DDBJ databases">
        <authorList>
            <person name="Kucharzyk K."/>
            <person name="Murdoch R.W."/>
            <person name="Higgins S."/>
            <person name="Loffler F."/>
        </authorList>
    </citation>
    <scope>NUCLEOTIDE SEQUENCE</scope>
</reference>
<accession>A0A645FIF4</accession>
<protein>
    <submittedName>
        <fullName evidence="1">Uncharacterized protein</fullName>
    </submittedName>
</protein>
<organism evidence="1">
    <name type="scientific">bioreactor metagenome</name>
    <dbReference type="NCBI Taxonomy" id="1076179"/>
    <lineage>
        <taxon>unclassified sequences</taxon>
        <taxon>metagenomes</taxon>
        <taxon>ecological metagenomes</taxon>
    </lineage>
</organism>
<gene>
    <name evidence="1" type="ORF">SDC9_161064</name>
</gene>
<evidence type="ECO:0000313" key="1">
    <source>
        <dbReference type="EMBL" id="MPN13740.1"/>
    </source>
</evidence>
<proteinExistence type="predicted"/>
<comment type="caution">
    <text evidence="1">The sequence shown here is derived from an EMBL/GenBank/DDBJ whole genome shotgun (WGS) entry which is preliminary data.</text>
</comment>
<sequence>MRDPYPLQQLPGLAKRIVSVGVKRAGQKNIFQNRQVLEGSLPLGNHADLTVAQVGAFRIGQMVQIPFIQKHRPLRRRKQACQQVE</sequence>
<dbReference type="EMBL" id="VSSQ01060284">
    <property type="protein sequence ID" value="MPN13740.1"/>
    <property type="molecule type" value="Genomic_DNA"/>
</dbReference>
<dbReference type="AlphaFoldDB" id="A0A645FIF4"/>
<name>A0A645FIF4_9ZZZZ</name>